<gene>
    <name evidence="18" type="primary">PERK9</name>
    <name evidence="18" type="ORF">AAHA92_01289</name>
</gene>
<dbReference type="FunFam" id="1.10.510.10:FF:000173">
    <property type="entry name" value="proline-rich receptor-like protein kinase PERK8"/>
    <property type="match status" value="1"/>
</dbReference>
<organism evidence="18 19">
    <name type="scientific">Salvia divinorum</name>
    <name type="common">Maria pastora</name>
    <name type="synonym">Diviner's sage</name>
    <dbReference type="NCBI Taxonomy" id="28513"/>
    <lineage>
        <taxon>Eukaryota</taxon>
        <taxon>Viridiplantae</taxon>
        <taxon>Streptophyta</taxon>
        <taxon>Embryophyta</taxon>
        <taxon>Tracheophyta</taxon>
        <taxon>Spermatophyta</taxon>
        <taxon>Magnoliopsida</taxon>
        <taxon>eudicotyledons</taxon>
        <taxon>Gunneridae</taxon>
        <taxon>Pentapetalae</taxon>
        <taxon>asterids</taxon>
        <taxon>lamiids</taxon>
        <taxon>Lamiales</taxon>
        <taxon>Lamiaceae</taxon>
        <taxon>Nepetoideae</taxon>
        <taxon>Mentheae</taxon>
        <taxon>Salviinae</taxon>
        <taxon>Salvia</taxon>
        <taxon>Salvia subgen. Calosphace</taxon>
    </lineage>
</organism>
<dbReference type="InterPro" id="IPR017441">
    <property type="entry name" value="Protein_kinase_ATP_BS"/>
</dbReference>
<evidence type="ECO:0000256" key="3">
    <source>
        <dbReference type="ARBA" id="ARBA00022475"/>
    </source>
</evidence>
<evidence type="ECO:0000256" key="2">
    <source>
        <dbReference type="ARBA" id="ARBA00012513"/>
    </source>
</evidence>
<keyword evidence="4" id="KW-0723">Serine/threonine-protein kinase</keyword>
<evidence type="ECO:0000259" key="17">
    <source>
        <dbReference type="PROSITE" id="PS50011"/>
    </source>
</evidence>
<dbReference type="EMBL" id="JBEAFC010000001">
    <property type="protein sequence ID" value="KAL1569869.1"/>
    <property type="molecule type" value="Genomic_DNA"/>
</dbReference>
<keyword evidence="3" id="KW-1003">Cell membrane</keyword>
<dbReference type="PANTHER" id="PTHR47982:SF45">
    <property type="entry name" value="NON-SPECIFIC SERINE_THREONINE PROTEIN KINASE"/>
    <property type="match status" value="1"/>
</dbReference>
<evidence type="ECO:0000256" key="10">
    <source>
        <dbReference type="ARBA" id="ARBA00022989"/>
    </source>
</evidence>
<dbReference type="Pfam" id="PF07714">
    <property type="entry name" value="PK_Tyr_Ser-Thr"/>
    <property type="match status" value="1"/>
</dbReference>
<feature type="region of interest" description="Disordered" evidence="15">
    <location>
        <begin position="1"/>
        <end position="278"/>
    </location>
</feature>
<evidence type="ECO:0000313" key="18">
    <source>
        <dbReference type="EMBL" id="KAL1569869.1"/>
    </source>
</evidence>
<evidence type="ECO:0000256" key="13">
    <source>
        <dbReference type="ARBA" id="ARBA00048679"/>
    </source>
</evidence>
<dbReference type="PANTHER" id="PTHR47982">
    <property type="entry name" value="PROLINE-RICH RECEPTOR-LIKE PROTEIN KINASE PERK4"/>
    <property type="match status" value="1"/>
</dbReference>
<dbReference type="InterPro" id="IPR001245">
    <property type="entry name" value="Ser-Thr/Tyr_kinase_cat_dom"/>
</dbReference>
<feature type="binding site" evidence="14">
    <location>
        <position position="409"/>
    </location>
    <ligand>
        <name>ATP</name>
        <dbReference type="ChEBI" id="CHEBI:30616"/>
    </ligand>
</feature>
<dbReference type="GO" id="GO:0005886">
    <property type="term" value="C:plasma membrane"/>
    <property type="evidence" value="ECO:0007669"/>
    <property type="project" value="UniProtKB-SubCell"/>
</dbReference>
<dbReference type="EC" id="2.7.11.1" evidence="2"/>
<dbReference type="Gene3D" id="1.10.510.10">
    <property type="entry name" value="Transferase(Phosphotransferase) domain 1"/>
    <property type="match status" value="1"/>
</dbReference>
<feature type="domain" description="Protein kinase" evidence="17">
    <location>
        <begin position="381"/>
        <end position="658"/>
    </location>
</feature>
<dbReference type="Gene3D" id="3.30.200.20">
    <property type="entry name" value="Phosphorylase Kinase, domain 1"/>
    <property type="match status" value="1"/>
</dbReference>
<accession>A0ABD1IMD0</accession>
<evidence type="ECO:0000256" key="8">
    <source>
        <dbReference type="ARBA" id="ARBA00022777"/>
    </source>
</evidence>
<reference evidence="18 19" key="1">
    <citation type="submission" date="2024-06" db="EMBL/GenBank/DDBJ databases">
        <title>A chromosome level genome sequence of Diviner's sage (Salvia divinorum).</title>
        <authorList>
            <person name="Ford S.A."/>
            <person name="Ro D.-K."/>
            <person name="Ness R.W."/>
            <person name="Phillips M.A."/>
        </authorList>
    </citation>
    <scope>NUCLEOTIDE SEQUENCE [LARGE SCALE GENOMIC DNA]</scope>
    <source>
        <strain evidence="18">SAF-2024a</strain>
        <tissue evidence="18">Leaf</tissue>
    </source>
</reference>
<evidence type="ECO:0000256" key="12">
    <source>
        <dbReference type="ARBA" id="ARBA00047899"/>
    </source>
</evidence>
<dbReference type="Proteomes" id="UP001567538">
    <property type="component" value="Unassembled WGS sequence"/>
</dbReference>
<keyword evidence="9 14" id="KW-0067">ATP-binding</keyword>
<dbReference type="FunFam" id="3.30.200.20:FF:000212">
    <property type="entry name" value="Proline-rich receptor-like protein kinase PERK8"/>
    <property type="match status" value="1"/>
</dbReference>
<evidence type="ECO:0000256" key="5">
    <source>
        <dbReference type="ARBA" id="ARBA00022679"/>
    </source>
</evidence>
<dbReference type="InterPro" id="IPR011009">
    <property type="entry name" value="Kinase-like_dom_sf"/>
</dbReference>
<evidence type="ECO:0000256" key="4">
    <source>
        <dbReference type="ARBA" id="ARBA00022527"/>
    </source>
</evidence>
<dbReference type="SMART" id="SM00220">
    <property type="entry name" value="S_TKc"/>
    <property type="match status" value="1"/>
</dbReference>
<name>A0ABD1IMD0_SALDI</name>
<feature type="region of interest" description="Disordered" evidence="15">
    <location>
        <begin position="699"/>
        <end position="718"/>
    </location>
</feature>
<keyword evidence="19" id="KW-1185">Reference proteome</keyword>
<dbReference type="InterPro" id="IPR047117">
    <property type="entry name" value="PERK1-13-like"/>
</dbReference>
<dbReference type="InterPro" id="IPR008271">
    <property type="entry name" value="Ser/Thr_kinase_AS"/>
</dbReference>
<feature type="compositionally biased region" description="Pro residues" evidence="15">
    <location>
        <begin position="36"/>
        <end position="64"/>
    </location>
</feature>
<evidence type="ECO:0000313" key="19">
    <source>
        <dbReference type="Proteomes" id="UP001567538"/>
    </source>
</evidence>
<sequence>MSSASPSPNSPIAAAPPPTATSPPSQSSSTPEIAAAPPPQANSPPPNPPPTLPQQPDSPPPQPQTPSEIETPMASQPPTSSPPPSANPSPPSTPPPSANAPPPSTPPPQPSSPPPISSPPPPDPPPTSPPSAPPPSTNPPLAPPAPTNSSPPPPSTSQPGNSPPPRPPPNNSPPPPPSRDPPASSPPPPSNGPPKNSPPPPADVPPRSPSTPPVPSQSPPPPISPPRPLPPPSVGTSPPPPSTVLSPPSVSPPSLDPPGDTNSNDNAPQSSQPSSGGGGVDTGVLVSIGVGSLLFLGILGVIIWCCRKRMKKVSGHNGGYIMPTSGSSPKSGASLLKVQVSSPDNGSGSGNGTMHSPCEPGLGNSRSWFTYEELVDASSGFSAQNLLGEGGFGSVYKGTLADGTEVAIKQLRNGGGQGEREFRSEVEIISRIHHRHLVSLVGYCISGERRLLVLDYLPNNTLSFHLHAEGQHVLEWDMRVKIAVGAARGIAYLHEDCHPRIIHRDIKSSNILLDKNFEARVSDFGLAKLAMDTNTHITTRVMGTFGYMAPEYASSGKLTEKSDVYSFGVVLLELITGRKPVDTSQPLGDESLVEWARPLLSHAVETDDFGGLVDPRLAGNFVTGEMFRLIQAAAACVRHSSTKRPTMGQVVRAFDNMVTSDLTNGMRVGESEIFNSAEQSEEIRLFRRMAFGGQEFSTDFFSQNRGSSERNWQSGQRD</sequence>
<keyword evidence="6 16" id="KW-0812">Transmembrane</keyword>
<feature type="transmembrane region" description="Helical" evidence="16">
    <location>
        <begin position="284"/>
        <end position="306"/>
    </location>
</feature>
<feature type="compositionally biased region" description="Low complexity" evidence="15">
    <location>
        <begin position="1"/>
        <end position="13"/>
    </location>
</feature>
<dbReference type="PROSITE" id="PS00107">
    <property type="entry name" value="PROTEIN_KINASE_ATP"/>
    <property type="match status" value="1"/>
</dbReference>
<comment type="catalytic activity">
    <reaction evidence="12">
        <text>L-threonyl-[protein] + ATP = O-phospho-L-threonyl-[protein] + ADP + H(+)</text>
        <dbReference type="Rhea" id="RHEA:46608"/>
        <dbReference type="Rhea" id="RHEA-COMP:11060"/>
        <dbReference type="Rhea" id="RHEA-COMP:11605"/>
        <dbReference type="ChEBI" id="CHEBI:15378"/>
        <dbReference type="ChEBI" id="CHEBI:30013"/>
        <dbReference type="ChEBI" id="CHEBI:30616"/>
        <dbReference type="ChEBI" id="CHEBI:61977"/>
        <dbReference type="ChEBI" id="CHEBI:456216"/>
        <dbReference type="EC" id="2.7.11.1"/>
    </reaction>
</comment>
<keyword evidence="11 16" id="KW-0472">Membrane</keyword>
<proteinExistence type="predicted"/>
<evidence type="ECO:0000256" key="7">
    <source>
        <dbReference type="ARBA" id="ARBA00022741"/>
    </source>
</evidence>
<dbReference type="CDD" id="cd14066">
    <property type="entry name" value="STKc_IRAK"/>
    <property type="match status" value="1"/>
</dbReference>
<protein>
    <recommendedName>
        <fullName evidence="2">non-specific serine/threonine protein kinase</fullName>
        <ecNumber evidence="2">2.7.11.1</ecNumber>
    </recommendedName>
</protein>
<dbReference type="AlphaFoldDB" id="A0ABD1IMD0"/>
<evidence type="ECO:0000256" key="11">
    <source>
        <dbReference type="ARBA" id="ARBA00023136"/>
    </source>
</evidence>
<dbReference type="InterPro" id="IPR000719">
    <property type="entry name" value="Prot_kinase_dom"/>
</dbReference>
<evidence type="ECO:0000256" key="1">
    <source>
        <dbReference type="ARBA" id="ARBA00004162"/>
    </source>
</evidence>
<dbReference type="PROSITE" id="PS50011">
    <property type="entry name" value="PROTEIN_KINASE_DOM"/>
    <property type="match status" value="1"/>
</dbReference>
<comment type="catalytic activity">
    <reaction evidence="13">
        <text>L-seryl-[protein] + ATP = O-phospho-L-seryl-[protein] + ADP + H(+)</text>
        <dbReference type="Rhea" id="RHEA:17989"/>
        <dbReference type="Rhea" id="RHEA-COMP:9863"/>
        <dbReference type="Rhea" id="RHEA-COMP:11604"/>
        <dbReference type="ChEBI" id="CHEBI:15378"/>
        <dbReference type="ChEBI" id="CHEBI:29999"/>
        <dbReference type="ChEBI" id="CHEBI:30616"/>
        <dbReference type="ChEBI" id="CHEBI:83421"/>
        <dbReference type="ChEBI" id="CHEBI:456216"/>
        <dbReference type="EC" id="2.7.11.1"/>
    </reaction>
</comment>
<dbReference type="GO" id="GO:0005524">
    <property type="term" value="F:ATP binding"/>
    <property type="evidence" value="ECO:0007669"/>
    <property type="project" value="UniProtKB-UniRule"/>
</dbReference>
<feature type="compositionally biased region" description="Pro residues" evidence="15">
    <location>
        <begin position="79"/>
        <end position="242"/>
    </location>
</feature>
<comment type="caution">
    <text evidence="18">The sequence shown here is derived from an EMBL/GenBank/DDBJ whole genome shotgun (WGS) entry which is preliminary data.</text>
</comment>
<dbReference type="PROSITE" id="PS00108">
    <property type="entry name" value="PROTEIN_KINASE_ST"/>
    <property type="match status" value="1"/>
</dbReference>
<evidence type="ECO:0000256" key="9">
    <source>
        <dbReference type="ARBA" id="ARBA00022840"/>
    </source>
</evidence>
<evidence type="ECO:0000256" key="16">
    <source>
        <dbReference type="SAM" id="Phobius"/>
    </source>
</evidence>
<keyword evidence="10 16" id="KW-1133">Transmembrane helix</keyword>
<dbReference type="SUPFAM" id="SSF56112">
    <property type="entry name" value="Protein kinase-like (PK-like)"/>
    <property type="match status" value="1"/>
</dbReference>
<keyword evidence="5" id="KW-0808">Transferase</keyword>
<dbReference type="GO" id="GO:0004674">
    <property type="term" value="F:protein serine/threonine kinase activity"/>
    <property type="evidence" value="ECO:0007669"/>
    <property type="project" value="UniProtKB-KW"/>
</dbReference>
<keyword evidence="8" id="KW-0418">Kinase</keyword>
<feature type="compositionally biased region" description="Low complexity" evidence="15">
    <location>
        <begin position="22"/>
        <end position="35"/>
    </location>
</feature>
<comment type="subcellular location">
    <subcellularLocation>
        <location evidence="1">Cell membrane</location>
        <topology evidence="1">Single-pass membrane protein</topology>
    </subcellularLocation>
</comment>
<keyword evidence="7 14" id="KW-0547">Nucleotide-binding</keyword>
<evidence type="ECO:0000256" key="6">
    <source>
        <dbReference type="ARBA" id="ARBA00022692"/>
    </source>
</evidence>
<evidence type="ECO:0000256" key="15">
    <source>
        <dbReference type="SAM" id="MobiDB-lite"/>
    </source>
</evidence>
<evidence type="ECO:0000256" key="14">
    <source>
        <dbReference type="PROSITE-ProRule" id="PRU10141"/>
    </source>
</evidence>